<evidence type="ECO:0000256" key="1">
    <source>
        <dbReference type="SAM" id="MobiDB-lite"/>
    </source>
</evidence>
<keyword evidence="3" id="KW-1185">Reference proteome</keyword>
<dbReference type="EMBL" id="MARB01000005">
    <property type="protein sequence ID" value="ODJ88615.1"/>
    <property type="molecule type" value="Genomic_DNA"/>
</dbReference>
<evidence type="ECO:0000313" key="2">
    <source>
        <dbReference type="EMBL" id="ODJ88615.1"/>
    </source>
</evidence>
<evidence type="ECO:0000313" key="3">
    <source>
        <dbReference type="Proteomes" id="UP000094769"/>
    </source>
</evidence>
<dbReference type="AlphaFoldDB" id="A0A7Z1AG01"/>
<reference evidence="2 3" key="1">
    <citation type="submission" date="2016-06" db="EMBL/GenBank/DDBJ databases">
        <title>Genome sequence of endosymbiont of Candidatus Endolucinida thiodiazotropha.</title>
        <authorList>
            <person name="Poehlein A."/>
            <person name="Koenig S."/>
            <person name="Heiden S.E."/>
            <person name="Thuermer A."/>
            <person name="Voget S."/>
            <person name="Daniel R."/>
            <person name="Markert S."/>
            <person name="Gros O."/>
            <person name="Schweder T."/>
        </authorList>
    </citation>
    <scope>NUCLEOTIDE SEQUENCE [LARGE SCALE GENOMIC DNA]</scope>
    <source>
        <strain evidence="2 3">COS</strain>
    </source>
</reference>
<sequence>MAYGIDMKRLHQGCGESLQSNLPGIPMIRRRTTDVSEGQHRTADRIRSKNSNPRDESDYR</sequence>
<accession>A0A7Z1AG01</accession>
<organism evidence="2 3">
    <name type="scientific">Candidatus Thiodiazotropha endolucinida</name>
    <dbReference type="NCBI Taxonomy" id="1655433"/>
    <lineage>
        <taxon>Bacteria</taxon>
        <taxon>Pseudomonadati</taxon>
        <taxon>Pseudomonadota</taxon>
        <taxon>Gammaproteobacteria</taxon>
        <taxon>Chromatiales</taxon>
        <taxon>Sedimenticolaceae</taxon>
        <taxon>Candidatus Thiodiazotropha</taxon>
    </lineage>
</organism>
<gene>
    <name evidence="2" type="ORF">CODIS_11650</name>
</gene>
<feature type="region of interest" description="Disordered" evidence="1">
    <location>
        <begin position="15"/>
        <end position="60"/>
    </location>
</feature>
<name>A0A7Z1AG01_9GAMM</name>
<comment type="caution">
    <text evidence="2">The sequence shown here is derived from an EMBL/GenBank/DDBJ whole genome shotgun (WGS) entry which is preliminary data.</text>
</comment>
<proteinExistence type="predicted"/>
<dbReference type="Proteomes" id="UP000094769">
    <property type="component" value="Unassembled WGS sequence"/>
</dbReference>
<feature type="compositionally biased region" description="Basic and acidic residues" evidence="1">
    <location>
        <begin position="31"/>
        <end position="60"/>
    </location>
</feature>
<protein>
    <submittedName>
        <fullName evidence="2">Uncharacterized protein</fullName>
    </submittedName>
</protein>
<dbReference type="RefSeq" id="WP_069122019.1">
    <property type="nucleotide sequence ID" value="NZ_MARB01000005.1"/>
</dbReference>